<proteinExistence type="inferred from homology"/>
<dbReference type="Proteomes" id="UP000244932">
    <property type="component" value="Unassembled WGS sequence"/>
</dbReference>
<name>A0A2R8AA08_9RHOB</name>
<comment type="similarity">
    <text evidence="3">Belongs to the UbiH/COQ6 family.</text>
</comment>
<evidence type="ECO:0000256" key="2">
    <source>
        <dbReference type="ARBA" id="ARBA00004749"/>
    </source>
</evidence>
<evidence type="ECO:0000259" key="8">
    <source>
        <dbReference type="Pfam" id="PF01494"/>
    </source>
</evidence>
<dbReference type="InterPro" id="IPR051205">
    <property type="entry name" value="UbiH/COQ6_monooxygenase"/>
</dbReference>
<dbReference type="InterPro" id="IPR002938">
    <property type="entry name" value="FAD-bd"/>
</dbReference>
<dbReference type="GO" id="GO:0016705">
    <property type="term" value="F:oxidoreductase activity, acting on paired donors, with incorporation or reduction of molecular oxygen"/>
    <property type="evidence" value="ECO:0007669"/>
    <property type="project" value="InterPro"/>
</dbReference>
<keyword evidence="4" id="KW-0285">Flavoprotein</keyword>
<dbReference type="PANTHER" id="PTHR43876:SF7">
    <property type="entry name" value="UBIQUINONE BIOSYNTHESIS MONOOXYGENASE COQ6, MITOCHONDRIAL"/>
    <property type="match status" value="1"/>
</dbReference>
<feature type="domain" description="FAD-binding" evidence="8">
    <location>
        <begin position="4"/>
        <end position="344"/>
    </location>
</feature>
<evidence type="ECO:0000256" key="6">
    <source>
        <dbReference type="ARBA" id="ARBA00023002"/>
    </source>
</evidence>
<dbReference type="EMBL" id="OMKW01000002">
    <property type="protein sequence ID" value="SPF28920.1"/>
    <property type="molecule type" value="Genomic_DNA"/>
</dbReference>
<dbReference type="OrthoDB" id="9796623at2"/>
<dbReference type="GO" id="GO:0071949">
    <property type="term" value="F:FAD binding"/>
    <property type="evidence" value="ECO:0007669"/>
    <property type="project" value="InterPro"/>
</dbReference>
<dbReference type="AlphaFoldDB" id="A0A2R8AA08"/>
<dbReference type="NCBIfam" id="TIGR01988">
    <property type="entry name" value="Ubi-OHases"/>
    <property type="match status" value="1"/>
</dbReference>
<keyword evidence="6 9" id="KW-0560">Oxidoreductase</keyword>
<dbReference type="InterPro" id="IPR010971">
    <property type="entry name" value="UbiH/COQ6"/>
</dbReference>
<dbReference type="GO" id="GO:0006744">
    <property type="term" value="P:ubiquinone biosynthetic process"/>
    <property type="evidence" value="ECO:0007669"/>
    <property type="project" value="UniProtKB-UniPathway"/>
</dbReference>
<evidence type="ECO:0000256" key="3">
    <source>
        <dbReference type="ARBA" id="ARBA00005349"/>
    </source>
</evidence>
<dbReference type="PRINTS" id="PR00420">
    <property type="entry name" value="RNGMNOXGNASE"/>
</dbReference>
<keyword evidence="10" id="KW-1185">Reference proteome</keyword>
<dbReference type="SUPFAM" id="SSF51905">
    <property type="entry name" value="FAD/NAD(P)-binding domain"/>
    <property type="match status" value="1"/>
</dbReference>
<sequence length="401" mass="42888">MIQKTDILVAGGGIAGLMAAMTFAHRGYDVICADPAPPITDQADAGSDLRSTAFLLPAVEMFDQIGLWSHLAPHAAELNTMRLCDAGGVENVIRETADFVPEEIGQPRFGYNLPNLALRREMAGFAQSADRLDLRFGTGVRNVLTRTSHALVTLTDGTQVEAELVIGADGRSSPVRESAGISVRTTRYGQKAIVFAVSHAQPHDGISTEIHRTGGPFTLVPLPDAPTGTHRSAIVWMETGPKASALMELDEAAFTAAATERSCHVLGPLTLESPRRIWPIISQEAQALTARRIALIAEAAHVMPPIGAQGLNTSFADIAALRDASTRHGLGTPEMLADYASARSRDISLRERGVEWLNRAAMTDVQALRDLRRRGLAAISGLAPIRQTAMRTGMGLSRPGQ</sequence>
<dbReference type="Pfam" id="PF01494">
    <property type="entry name" value="FAD_binding_3"/>
    <property type="match status" value="1"/>
</dbReference>
<evidence type="ECO:0000256" key="5">
    <source>
        <dbReference type="ARBA" id="ARBA00022827"/>
    </source>
</evidence>
<evidence type="ECO:0000256" key="1">
    <source>
        <dbReference type="ARBA" id="ARBA00001974"/>
    </source>
</evidence>
<dbReference type="RefSeq" id="WP_108781664.1">
    <property type="nucleotide sequence ID" value="NZ_OMKW01000002.1"/>
</dbReference>
<dbReference type="EC" id="1.14.13.-" evidence="9"/>
<keyword evidence="7" id="KW-0503">Monooxygenase</keyword>
<evidence type="ECO:0000256" key="4">
    <source>
        <dbReference type="ARBA" id="ARBA00022630"/>
    </source>
</evidence>
<evidence type="ECO:0000256" key="7">
    <source>
        <dbReference type="ARBA" id="ARBA00023033"/>
    </source>
</evidence>
<evidence type="ECO:0000313" key="9">
    <source>
        <dbReference type="EMBL" id="SPF28920.1"/>
    </source>
</evidence>
<dbReference type="UniPathway" id="UPA00232"/>
<evidence type="ECO:0000313" key="10">
    <source>
        <dbReference type="Proteomes" id="UP000244932"/>
    </source>
</evidence>
<comment type="cofactor">
    <cofactor evidence="1">
        <name>FAD</name>
        <dbReference type="ChEBI" id="CHEBI:57692"/>
    </cofactor>
</comment>
<keyword evidence="5" id="KW-0274">FAD</keyword>
<accession>A0A2R8AA08</accession>
<dbReference type="Gene3D" id="3.50.50.60">
    <property type="entry name" value="FAD/NAD(P)-binding domain"/>
    <property type="match status" value="2"/>
</dbReference>
<dbReference type="InterPro" id="IPR036188">
    <property type="entry name" value="FAD/NAD-bd_sf"/>
</dbReference>
<protein>
    <submittedName>
        <fullName evidence="9">2-octaprenylphenol hydroxylase</fullName>
        <ecNumber evidence="9">1.14.13.-</ecNumber>
    </submittedName>
</protein>
<dbReference type="GO" id="GO:0004497">
    <property type="term" value="F:monooxygenase activity"/>
    <property type="evidence" value="ECO:0007669"/>
    <property type="project" value="UniProtKB-KW"/>
</dbReference>
<organism evidence="9 10">
    <name type="scientific">Pontivivens insulae</name>
    <dbReference type="NCBI Taxonomy" id="1639689"/>
    <lineage>
        <taxon>Bacteria</taxon>
        <taxon>Pseudomonadati</taxon>
        <taxon>Pseudomonadota</taxon>
        <taxon>Alphaproteobacteria</taxon>
        <taxon>Rhodobacterales</taxon>
        <taxon>Paracoccaceae</taxon>
        <taxon>Pontivivens</taxon>
    </lineage>
</organism>
<gene>
    <name evidence="9" type="primary">ubiI</name>
    <name evidence="9" type="ORF">POI8812_01223</name>
</gene>
<dbReference type="PANTHER" id="PTHR43876">
    <property type="entry name" value="UBIQUINONE BIOSYNTHESIS MONOOXYGENASE COQ6, MITOCHONDRIAL"/>
    <property type="match status" value="1"/>
</dbReference>
<comment type="pathway">
    <text evidence="2">Cofactor biosynthesis; ubiquinone biosynthesis.</text>
</comment>
<reference evidence="9 10" key="1">
    <citation type="submission" date="2018-03" db="EMBL/GenBank/DDBJ databases">
        <authorList>
            <person name="Keele B.F."/>
        </authorList>
    </citation>
    <scope>NUCLEOTIDE SEQUENCE [LARGE SCALE GENOMIC DNA]</scope>
    <source>
        <strain evidence="9 10">CeCT 8812</strain>
    </source>
</reference>